<sequence>MMHAGCGVKRIHHLYNRSSDGKTSSQPSGYFLMEIAKPFKKFLDVGREPPHDPLGVSIAAFVGNCYERQRDLDLMERMKKENGLASLRRFSAISDDELKSYGAVFIPGGHAPLTDLGDNPELGALCHGPRAFLLTKYGPQKEFTYESGAEMIEGIAKSLGSITVDRELVTGDNPMSADGIADKMLEMLAAE</sequence>
<dbReference type="OrthoDB" id="543156at2759"/>
<gene>
    <name evidence="1" type="ORF">K460DRAFT_377436</name>
</gene>
<protein>
    <submittedName>
        <fullName evidence="1">Class I glutamine amidotransferase-like protein</fullName>
    </submittedName>
</protein>
<keyword evidence="2" id="KW-1185">Reference proteome</keyword>
<dbReference type="Proteomes" id="UP000800039">
    <property type="component" value="Unassembled WGS sequence"/>
</dbReference>
<proteinExistence type="predicted"/>
<accession>A0A9P4GID8</accession>
<dbReference type="InterPro" id="IPR029062">
    <property type="entry name" value="Class_I_gatase-like"/>
</dbReference>
<keyword evidence="1" id="KW-0315">Glutamine amidotransferase</keyword>
<dbReference type="SUPFAM" id="SSF52317">
    <property type="entry name" value="Class I glutamine amidotransferase-like"/>
    <property type="match status" value="1"/>
</dbReference>
<reference evidence="1" key="1">
    <citation type="submission" date="2020-01" db="EMBL/GenBank/DDBJ databases">
        <authorList>
            <consortium name="DOE Joint Genome Institute"/>
            <person name="Haridas S."/>
            <person name="Albert R."/>
            <person name="Binder M."/>
            <person name="Bloem J."/>
            <person name="Labutti K."/>
            <person name="Salamov A."/>
            <person name="Andreopoulos B."/>
            <person name="Baker S.E."/>
            <person name="Barry K."/>
            <person name="Bills G."/>
            <person name="Bluhm B.H."/>
            <person name="Cannon C."/>
            <person name="Castanera R."/>
            <person name="Culley D.E."/>
            <person name="Daum C."/>
            <person name="Ezra D."/>
            <person name="Gonzalez J.B."/>
            <person name="Henrissat B."/>
            <person name="Kuo A."/>
            <person name="Liang C."/>
            <person name="Lipzen A."/>
            <person name="Lutzoni F."/>
            <person name="Magnuson J."/>
            <person name="Mondo S."/>
            <person name="Nolan M."/>
            <person name="Ohm R."/>
            <person name="Pangilinan J."/>
            <person name="Park H.-J."/>
            <person name="Ramirez L."/>
            <person name="Alfaro M."/>
            <person name="Sun H."/>
            <person name="Tritt A."/>
            <person name="Yoshinaga Y."/>
            <person name="Zwiers L.-H."/>
            <person name="Turgeon B.G."/>
            <person name="Goodwin S.B."/>
            <person name="Spatafora J.W."/>
            <person name="Crous P.W."/>
            <person name="Grigoriev I.V."/>
        </authorList>
    </citation>
    <scope>NUCLEOTIDE SEQUENCE</scope>
    <source>
        <strain evidence="1">CBS 394.84</strain>
    </source>
</reference>
<dbReference type="GeneID" id="63852222"/>
<dbReference type="EMBL" id="ML976616">
    <property type="protein sequence ID" value="KAF1846150.1"/>
    <property type="molecule type" value="Genomic_DNA"/>
</dbReference>
<comment type="caution">
    <text evidence="1">The sequence shown here is derived from an EMBL/GenBank/DDBJ whole genome shotgun (WGS) entry which is preliminary data.</text>
</comment>
<name>A0A9P4GID8_9PLEO</name>
<organism evidence="1 2">
    <name type="scientific">Cucurbitaria berberidis CBS 394.84</name>
    <dbReference type="NCBI Taxonomy" id="1168544"/>
    <lineage>
        <taxon>Eukaryota</taxon>
        <taxon>Fungi</taxon>
        <taxon>Dikarya</taxon>
        <taxon>Ascomycota</taxon>
        <taxon>Pezizomycotina</taxon>
        <taxon>Dothideomycetes</taxon>
        <taxon>Pleosporomycetidae</taxon>
        <taxon>Pleosporales</taxon>
        <taxon>Pleosporineae</taxon>
        <taxon>Cucurbitariaceae</taxon>
        <taxon>Cucurbitaria</taxon>
    </lineage>
</organism>
<dbReference type="Gene3D" id="3.40.50.880">
    <property type="match status" value="1"/>
</dbReference>
<dbReference type="AlphaFoldDB" id="A0A9P4GID8"/>
<dbReference type="RefSeq" id="XP_040788713.1">
    <property type="nucleotide sequence ID" value="XM_040934971.1"/>
</dbReference>
<evidence type="ECO:0000313" key="1">
    <source>
        <dbReference type="EMBL" id="KAF1846150.1"/>
    </source>
</evidence>
<evidence type="ECO:0000313" key="2">
    <source>
        <dbReference type="Proteomes" id="UP000800039"/>
    </source>
</evidence>